<gene>
    <name evidence="2" type="ORF">ACFQV2_35730</name>
</gene>
<feature type="transmembrane region" description="Helical" evidence="1">
    <location>
        <begin position="46"/>
        <end position="65"/>
    </location>
</feature>
<organism evidence="2 3">
    <name type="scientific">Actinokineospora soli</name>
    <dbReference type="NCBI Taxonomy" id="1048753"/>
    <lineage>
        <taxon>Bacteria</taxon>
        <taxon>Bacillati</taxon>
        <taxon>Actinomycetota</taxon>
        <taxon>Actinomycetes</taxon>
        <taxon>Pseudonocardiales</taxon>
        <taxon>Pseudonocardiaceae</taxon>
        <taxon>Actinokineospora</taxon>
    </lineage>
</organism>
<keyword evidence="1" id="KW-0472">Membrane</keyword>
<name>A0ABW2TYX9_9PSEU</name>
<feature type="transmembrane region" description="Helical" evidence="1">
    <location>
        <begin position="7"/>
        <end position="26"/>
    </location>
</feature>
<keyword evidence="3" id="KW-1185">Reference proteome</keyword>
<keyword evidence="1" id="KW-0812">Transmembrane</keyword>
<proteinExistence type="predicted"/>
<protein>
    <recommendedName>
        <fullName evidence="4">Cation-transporting P-type ATPase C-terminal domain-containing protein</fullName>
    </recommendedName>
</protein>
<sequence length="72" mass="8170">MDRRGIEGLQAGVFIVGIYEGVVPLVSKVFDWRPFLAFPLRLPEPYWWIVSVVVIVVAAVVLEVLDRMKSRA</sequence>
<comment type="caution">
    <text evidence="2">The sequence shown here is derived from an EMBL/GenBank/DDBJ whole genome shotgun (WGS) entry which is preliminary data.</text>
</comment>
<dbReference type="Proteomes" id="UP001596512">
    <property type="component" value="Unassembled WGS sequence"/>
</dbReference>
<accession>A0ABW2TYX9</accession>
<keyword evidence="1" id="KW-1133">Transmembrane helix</keyword>
<evidence type="ECO:0008006" key="4">
    <source>
        <dbReference type="Google" id="ProtNLM"/>
    </source>
</evidence>
<reference evidence="3" key="1">
    <citation type="journal article" date="2019" name="Int. J. Syst. Evol. Microbiol.">
        <title>The Global Catalogue of Microorganisms (GCM) 10K type strain sequencing project: providing services to taxonomists for standard genome sequencing and annotation.</title>
        <authorList>
            <consortium name="The Broad Institute Genomics Platform"/>
            <consortium name="The Broad Institute Genome Sequencing Center for Infectious Disease"/>
            <person name="Wu L."/>
            <person name="Ma J."/>
        </authorList>
    </citation>
    <scope>NUCLEOTIDE SEQUENCE [LARGE SCALE GENOMIC DNA]</scope>
    <source>
        <strain evidence="3">JCM 17695</strain>
    </source>
</reference>
<evidence type="ECO:0000256" key="1">
    <source>
        <dbReference type="SAM" id="Phobius"/>
    </source>
</evidence>
<dbReference type="EMBL" id="JBHTEY010000004">
    <property type="protein sequence ID" value="MFC7617961.1"/>
    <property type="molecule type" value="Genomic_DNA"/>
</dbReference>
<evidence type="ECO:0000313" key="3">
    <source>
        <dbReference type="Proteomes" id="UP001596512"/>
    </source>
</evidence>
<evidence type="ECO:0000313" key="2">
    <source>
        <dbReference type="EMBL" id="MFC7617961.1"/>
    </source>
</evidence>